<organism evidence="4 5">
    <name type="scientific">Sneathiella marina</name>
    <dbReference type="NCBI Taxonomy" id="2950108"/>
    <lineage>
        <taxon>Bacteria</taxon>
        <taxon>Pseudomonadati</taxon>
        <taxon>Pseudomonadota</taxon>
        <taxon>Alphaproteobacteria</taxon>
        <taxon>Sneathiellales</taxon>
        <taxon>Sneathiellaceae</taxon>
        <taxon>Sneathiella</taxon>
    </lineage>
</organism>
<dbReference type="Pfam" id="PF25137">
    <property type="entry name" value="ADH_Fe_C"/>
    <property type="match status" value="1"/>
</dbReference>
<dbReference type="SUPFAM" id="SSF56796">
    <property type="entry name" value="Dehydroquinate synthase-like"/>
    <property type="match status" value="1"/>
</dbReference>
<protein>
    <submittedName>
        <fullName evidence="4">Phosphonoacetaldehyde reductase</fullName>
    </submittedName>
</protein>
<gene>
    <name evidence="4" type="ORF">NBZ79_03285</name>
</gene>
<accession>A0ABY4W7U9</accession>
<dbReference type="InterPro" id="IPR056798">
    <property type="entry name" value="ADH_Fe_C"/>
</dbReference>
<dbReference type="InterPro" id="IPR039697">
    <property type="entry name" value="Alcohol_dehydrogenase_Fe"/>
</dbReference>
<dbReference type="RefSeq" id="WP_251935498.1">
    <property type="nucleotide sequence ID" value="NZ_CP098747.1"/>
</dbReference>
<dbReference type="Proteomes" id="UP001056291">
    <property type="component" value="Chromosome"/>
</dbReference>
<keyword evidence="5" id="KW-1185">Reference proteome</keyword>
<dbReference type="InterPro" id="IPR001670">
    <property type="entry name" value="ADH_Fe/GldA"/>
</dbReference>
<dbReference type="InterPro" id="IPR035873">
    <property type="entry name" value="PhpC"/>
</dbReference>
<evidence type="ECO:0000259" key="3">
    <source>
        <dbReference type="Pfam" id="PF25137"/>
    </source>
</evidence>
<evidence type="ECO:0000313" key="4">
    <source>
        <dbReference type="EMBL" id="USG61997.1"/>
    </source>
</evidence>
<proteinExistence type="predicted"/>
<keyword evidence="1" id="KW-0560">Oxidoreductase</keyword>
<dbReference type="Pfam" id="PF00465">
    <property type="entry name" value="Fe-ADH"/>
    <property type="match status" value="1"/>
</dbReference>
<evidence type="ECO:0000313" key="5">
    <source>
        <dbReference type="Proteomes" id="UP001056291"/>
    </source>
</evidence>
<dbReference type="CDD" id="cd08182">
    <property type="entry name" value="HEPD"/>
    <property type="match status" value="1"/>
</dbReference>
<dbReference type="PANTHER" id="PTHR11496:SF103">
    <property type="entry name" value="DEHYDROGENASE, PUTATIVE-RELATED"/>
    <property type="match status" value="1"/>
</dbReference>
<dbReference type="InterPro" id="IPR018211">
    <property type="entry name" value="ADH_Fe_CS"/>
</dbReference>
<feature type="domain" description="Alcohol dehydrogenase iron-type/glycerol dehydrogenase GldA" evidence="2">
    <location>
        <begin position="8"/>
        <end position="168"/>
    </location>
</feature>
<dbReference type="Gene3D" id="1.20.1090.10">
    <property type="entry name" value="Dehydroquinate synthase-like - alpha domain"/>
    <property type="match status" value="1"/>
</dbReference>
<feature type="domain" description="Fe-containing alcohol dehydrogenase-like C-terminal" evidence="3">
    <location>
        <begin position="181"/>
        <end position="377"/>
    </location>
</feature>
<dbReference type="Gene3D" id="3.40.50.1970">
    <property type="match status" value="1"/>
</dbReference>
<reference evidence="4" key="1">
    <citation type="submission" date="2022-06" db="EMBL/GenBank/DDBJ databases">
        <title>Sneathiella actinostolidae sp. nov., isolated from a sea anemonein the Western Pacific Ocean.</title>
        <authorList>
            <person name="Wei M.J."/>
        </authorList>
    </citation>
    <scope>NUCLEOTIDE SEQUENCE</scope>
    <source>
        <strain evidence="4">PHK-P5</strain>
    </source>
</reference>
<evidence type="ECO:0000256" key="1">
    <source>
        <dbReference type="ARBA" id="ARBA00023002"/>
    </source>
</evidence>
<dbReference type="PANTHER" id="PTHR11496">
    <property type="entry name" value="ALCOHOL DEHYDROGENASE"/>
    <property type="match status" value="1"/>
</dbReference>
<dbReference type="EMBL" id="CP098747">
    <property type="protein sequence ID" value="USG61997.1"/>
    <property type="molecule type" value="Genomic_DNA"/>
</dbReference>
<sequence>MKYSTEHIGRGAIANLSLEIERLGSKNIFLVTGKKSFHDSGAKQLLDTALKDRKVFYFNDYTSNPTLDQAIKGAVEFKAKKYDLIIAVGGGSAIDIAKTINAIQAHSGREKEIATGKDKVSNELCPLIAIPTTCGTGSEATHFAVIYVDGVKYSLASDQLMPDVSIVDACFVDNLPQYISACTGFDALCQAVESYWSANATSESKLYASQAIKILIKDLTEAVSMGHKEKRTSVVQAAHLAGKAINISKTTAPHALSYGITKEFGLPHGHAAAITLGLFFELHAQENIQGYNHNVTPSSFAKTMRDLYVLLNVKNATAAKDRWYAIMKACGLSIKLDTTKVNSSKVIDRIIEQVNVERLSNHPIQLTPEMIRKTLRALC</sequence>
<evidence type="ECO:0000259" key="2">
    <source>
        <dbReference type="Pfam" id="PF00465"/>
    </source>
</evidence>
<name>A0ABY4W7U9_9PROT</name>
<dbReference type="PROSITE" id="PS00913">
    <property type="entry name" value="ADH_IRON_1"/>
    <property type="match status" value="1"/>
</dbReference>